<proteinExistence type="predicted"/>
<sequence>MAEQVASDDKELADDVLPLPIGNMSTEYSKMEILKNLQVELEKHRMREVNEVFHNSVLADIRENGSCIIWDLVPIICQRLRGLSEFRFKTFNYCRQMLIHLTEVCNPKELLIIYLSELEKDLNLARCSKKDTNGSVQDENNDPNETIANGTNHDDTDDYEDVGDYEITDSNCFKALLKPLELILQKLPKKRNETLKSVLNSLNDHVSRLSLSAIENYDFDTDDRSKLMSDPGVKNLNSVLSMYVNFLETFVQEVDISQGDENYLFTATSVPNIQRMILLKSLLRILDYPLKHMDLFNLDGENKSKDKDTRLMNHDNGLIMPCILNDECISSRSIAIKVTKLISSLHSSFFTLLNRTDLLTTDDSSNNYDSSDIHLSPESFCSAMSVICYLLSTEGEMYSSIFFPRVYTHVYKFGVHLPYVRHLLDNNQFLIYDKGLELLKSLLDHIKVESLEVNFLDLLRQMPIEKSLISIMVFSPNKASRALALSLFRNLVYCFEPIGRYKILYSILSQPRQHSGFHGIIISMYKDLLTSNAIFQGTNLHRVVRSIINISLPCGANSDLLEKNDCIFGALNFFRYIFINDPRSVNKTRIWDILPVISETFLTPLAKALDLSRTHYKVELTKLKALKLNKMHQMANKKDNVVELTVLENKEHLKLPELTIEQEHNVIILALQNFELLESVLARLKEIAVEQAKVTTTNAGKPK</sequence>
<name>A0A9Q0MCH8_BLOTA</name>
<dbReference type="AlphaFoldDB" id="A0A9Q0MCH8"/>
<dbReference type="InterPro" id="IPR013877">
    <property type="entry name" value="YAP-bd/ALF4/Glomulin"/>
</dbReference>
<organism evidence="2 3">
    <name type="scientific">Blomia tropicalis</name>
    <name type="common">Mite</name>
    <dbReference type="NCBI Taxonomy" id="40697"/>
    <lineage>
        <taxon>Eukaryota</taxon>
        <taxon>Metazoa</taxon>
        <taxon>Ecdysozoa</taxon>
        <taxon>Arthropoda</taxon>
        <taxon>Chelicerata</taxon>
        <taxon>Arachnida</taxon>
        <taxon>Acari</taxon>
        <taxon>Acariformes</taxon>
        <taxon>Sarcoptiformes</taxon>
        <taxon>Astigmata</taxon>
        <taxon>Glycyphagoidea</taxon>
        <taxon>Echimyopodidae</taxon>
        <taxon>Blomia</taxon>
    </lineage>
</organism>
<keyword evidence="3" id="KW-1185">Reference proteome</keyword>
<comment type="caution">
    <text evidence="2">The sequence shown here is derived from an EMBL/GenBank/DDBJ whole genome shotgun (WGS) entry which is preliminary data.</text>
</comment>
<dbReference type="PANTHER" id="PTHR15430">
    <property type="entry name" value="GLOMULIN"/>
    <property type="match status" value="1"/>
</dbReference>
<dbReference type="Proteomes" id="UP001142055">
    <property type="component" value="Chromosome 1"/>
</dbReference>
<evidence type="ECO:0000256" key="1">
    <source>
        <dbReference type="SAM" id="MobiDB-lite"/>
    </source>
</evidence>
<dbReference type="GO" id="GO:0055105">
    <property type="term" value="F:ubiquitin-protein transferase inhibitor activity"/>
    <property type="evidence" value="ECO:0007669"/>
    <property type="project" value="TreeGrafter"/>
</dbReference>
<dbReference type="EMBL" id="JAPWDV010000001">
    <property type="protein sequence ID" value="KAJ6223351.1"/>
    <property type="molecule type" value="Genomic_DNA"/>
</dbReference>
<dbReference type="GO" id="GO:0005737">
    <property type="term" value="C:cytoplasm"/>
    <property type="evidence" value="ECO:0007669"/>
    <property type="project" value="TreeGrafter"/>
</dbReference>
<accession>A0A9Q0MCH8</accession>
<evidence type="ECO:0008006" key="4">
    <source>
        <dbReference type="Google" id="ProtNLM"/>
    </source>
</evidence>
<dbReference type="OrthoDB" id="619536at2759"/>
<feature type="compositionally biased region" description="Polar residues" evidence="1">
    <location>
        <begin position="133"/>
        <end position="151"/>
    </location>
</feature>
<dbReference type="OMA" id="WDLVPII"/>
<evidence type="ECO:0000313" key="2">
    <source>
        <dbReference type="EMBL" id="KAJ6223351.1"/>
    </source>
</evidence>
<dbReference type="PANTHER" id="PTHR15430:SF1">
    <property type="entry name" value="GLOMULIN"/>
    <property type="match status" value="1"/>
</dbReference>
<dbReference type="Pfam" id="PF08568">
    <property type="entry name" value="Kinetochor_Ybp2"/>
    <property type="match status" value="2"/>
</dbReference>
<dbReference type="InterPro" id="IPR019516">
    <property type="entry name" value="Glomulin/ALF4"/>
</dbReference>
<evidence type="ECO:0000313" key="3">
    <source>
        <dbReference type="Proteomes" id="UP001142055"/>
    </source>
</evidence>
<feature type="region of interest" description="Disordered" evidence="1">
    <location>
        <begin position="131"/>
        <end position="155"/>
    </location>
</feature>
<gene>
    <name evidence="2" type="ORF">RDWZM_001896</name>
</gene>
<reference evidence="2" key="1">
    <citation type="submission" date="2022-12" db="EMBL/GenBank/DDBJ databases">
        <title>Genome assemblies of Blomia tropicalis.</title>
        <authorList>
            <person name="Cui Y."/>
        </authorList>
    </citation>
    <scope>NUCLEOTIDE SEQUENCE</scope>
    <source>
        <tissue evidence="2">Adult mites</tissue>
    </source>
</reference>
<protein>
    <recommendedName>
        <fullName evidence="4">Glomulin</fullName>
    </recommendedName>
</protein>